<proteinExistence type="inferred from homology"/>
<dbReference type="PANTHER" id="PTHR14614">
    <property type="entry name" value="HEPATOCELLULAR CARCINOMA-ASSOCIATED ANTIGEN"/>
    <property type="match status" value="1"/>
</dbReference>
<dbReference type="SUPFAM" id="SSF53335">
    <property type="entry name" value="S-adenosyl-L-methionine-dependent methyltransferases"/>
    <property type="match status" value="1"/>
</dbReference>
<dbReference type="Gene3D" id="3.40.50.150">
    <property type="entry name" value="Vaccinia Virus protein VP39"/>
    <property type="match status" value="1"/>
</dbReference>
<evidence type="ECO:0000256" key="4">
    <source>
        <dbReference type="ARBA" id="ARBA00043988"/>
    </source>
</evidence>
<dbReference type="AlphaFoldDB" id="A0A9N9RYB5"/>
<name>A0A9N9RYB5_9DIPT</name>
<sequence length="233" mass="26552">MKPTMNQNETKTTEIIKKFNFMSKDGSENYEVNIIEILGGVYSYYTWPCAKILAQFMFYMRRCMKNLNILEIGAGTSLPGILAKKLGANVILSDSALLNKSLNHIKRICACNNLKPGVDIQVKGLTWGMIGNGLFDMSNDLDLIIGSDCLYDSFVFEDVLSTISFLLDQNPKSTFICSYQLRSSDWTFENLLRKWNLKCRNIDLEEIGKDAGIDMKDLMEGHVIYLLEFYRLS</sequence>
<reference evidence="5" key="2">
    <citation type="submission" date="2022-10" db="EMBL/GenBank/DDBJ databases">
        <authorList>
            <consortium name="ENA_rothamsted_submissions"/>
            <consortium name="culmorum"/>
            <person name="King R."/>
        </authorList>
    </citation>
    <scope>NUCLEOTIDE SEQUENCE</scope>
</reference>
<protein>
    <recommendedName>
        <fullName evidence="7">Methyltransferase-like protein 23</fullName>
    </recommendedName>
</protein>
<keyword evidence="2" id="KW-0808">Transferase</keyword>
<evidence type="ECO:0000256" key="1">
    <source>
        <dbReference type="ARBA" id="ARBA00022603"/>
    </source>
</evidence>
<keyword evidence="1" id="KW-0489">Methyltransferase</keyword>
<organism evidence="5 6">
    <name type="scientific">Chironomus riparius</name>
    <dbReference type="NCBI Taxonomy" id="315576"/>
    <lineage>
        <taxon>Eukaryota</taxon>
        <taxon>Metazoa</taxon>
        <taxon>Ecdysozoa</taxon>
        <taxon>Arthropoda</taxon>
        <taxon>Hexapoda</taxon>
        <taxon>Insecta</taxon>
        <taxon>Pterygota</taxon>
        <taxon>Neoptera</taxon>
        <taxon>Endopterygota</taxon>
        <taxon>Diptera</taxon>
        <taxon>Nematocera</taxon>
        <taxon>Chironomoidea</taxon>
        <taxon>Chironomidae</taxon>
        <taxon>Chironominae</taxon>
        <taxon>Chironomus</taxon>
    </lineage>
</organism>
<dbReference type="GO" id="GO:0008168">
    <property type="term" value="F:methyltransferase activity"/>
    <property type="evidence" value="ECO:0007669"/>
    <property type="project" value="UniProtKB-KW"/>
</dbReference>
<evidence type="ECO:0000313" key="5">
    <source>
        <dbReference type="EMBL" id="CAG9805655.1"/>
    </source>
</evidence>
<dbReference type="Pfam" id="PF10294">
    <property type="entry name" value="Methyltransf_16"/>
    <property type="match status" value="1"/>
</dbReference>
<evidence type="ECO:0000256" key="3">
    <source>
        <dbReference type="ARBA" id="ARBA00022691"/>
    </source>
</evidence>
<dbReference type="GO" id="GO:0032259">
    <property type="term" value="P:methylation"/>
    <property type="evidence" value="ECO:0007669"/>
    <property type="project" value="UniProtKB-KW"/>
</dbReference>
<evidence type="ECO:0000313" key="6">
    <source>
        <dbReference type="Proteomes" id="UP001153620"/>
    </source>
</evidence>
<gene>
    <name evidence="5" type="ORF">CHIRRI_LOCUS8524</name>
</gene>
<dbReference type="GO" id="GO:0005737">
    <property type="term" value="C:cytoplasm"/>
    <property type="evidence" value="ECO:0007669"/>
    <property type="project" value="TreeGrafter"/>
</dbReference>
<keyword evidence="6" id="KW-1185">Reference proteome</keyword>
<dbReference type="InterPro" id="IPR019410">
    <property type="entry name" value="Methyltransf_16"/>
</dbReference>
<dbReference type="OrthoDB" id="407325at2759"/>
<dbReference type="EMBL" id="OU895878">
    <property type="protein sequence ID" value="CAG9805655.1"/>
    <property type="molecule type" value="Genomic_DNA"/>
</dbReference>
<evidence type="ECO:0000256" key="2">
    <source>
        <dbReference type="ARBA" id="ARBA00022679"/>
    </source>
</evidence>
<dbReference type="GO" id="GO:0005634">
    <property type="term" value="C:nucleus"/>
    <property type="evidence" value="ECO:0007669"/>
    <property type="project" value="TreeGrafter"/>
</dbReference>
<comment type="similarity">
    <text evidence="4">Belongs to the methyltransferase superfamily. METTL23 family.</text>
</comment>
<keyword evidence="3" id="KW-0949">S-adenosyl-L-methionine</keyword>
<reference evidence="5" key="1">
    <citation type="submission" date="2022-01" db="EMBL/GenBank/DDBJ databases">
        <authorList>
            <person name="King R."/>
        </authorList>
    </citation>
    <scope>NUCLEOTIDE SEQUENCE</scope>
</reference>
<dbReference type="Proteomes" id="UP001153620">
    <property type="component" value="Chromosome 2"/>
</dbReference>
<dbReference type="InterPro" id="IPR029063">
    <property type="entry name" value="SAM-dependent_MTases_sf"/>
</dbReference>
<dbReference type="PANTHER" id="PTHR14614:SF164">
    <property type="entry name" value="HISTONE-ARGININE METHYLTRANSFERASE METTL23"/>
    <property type="match status" value="1"/>
</dbReference>
<evidence type="ECO:0008006" key="7">
    <source>
        <dbReference type="Google" id="ProtNLM"/>
    </source>
</evidence>
<accession>A0A9N9RYB5</accession>